<reference evidence="2 3" key="1">
    <citation type="journal article" date="2016" name="Genome Biol. Evol.">
        <title>Gene Family Evolution Reflects Adaptation to Soil Environmental Stressors in the Genome of the Collembolan Orchesella cincta.</title>
        <authorList>
            <person name="Faddeeva-Vakhrusheva A."/>
            <person name="Derks M.F."/>
            <person name="Anvar S.Y."/>
            <person name="Agamennone V."/>
            <person name="Suring W."/>
            <person name="Smit S."/>
            <person name="van Straalen N.M."/>
            <person name="Roelofs D."/>
        </authorList>
    </citation>
    <scope>NUCLEOTIDE SEQUENCE [LARGE SCALE GENOMIC DNA]</scope>
    <source>
        <tissue evidence="2">Mixed pool</tissue>
    </source>
</reference>
<protein>
    <submittedName>
        <fullName evidence="2">Spermatogenesis-associated protein 5-like protein 1</fullName>
    </submittedName>
</protein>
<dbReference type="InterPro" id="IPR003959">
    <property type="entry name" value="ATPase_AAA_core"/>
</dbReference>
<dbReference type="Gene3D" id="1.10.8.60">
    <property type="match status" value="1"/>
</dbReference>
<dbReference type="InterPro" id="IPR050168">
    <property type="entry name" value="AAA_ATPase_domain"/>
</dbReference>
<dbReference type="SUPFAM" id="SSF52540">
    <property type="entry name" value="P-loop containing nucleoside triphosphate hydrolases"/>
    <property type="match status" value="1"/>
</dbReference>
<dbReference type="STRING" id="48709.A0A1D2MH22"/>
<dbReference type="GO" id="GO:0016887">
    <property type="term" value="F:ATP hydrolysis activity"/>
    <property type="evidence" value="ECO:0007669"/>
    <property type="project" value="InterPro"/>
</dbReference>
<dbReference type="GO" id="GO:0005524">
    <property type="term" value="F:ATP binding"/>
    <property type="evidence" value="ECO:0007669"/>
    <property type="project" value="InterPro"/>
</dbReference>
<gene>
    <name evidence="2" type="ORF">Ocin01_14398</name>
</gene>
<dbReference type="Proteomes" id="UP000094527">
    <property type="component" value="Unassembled WGS sequence"/>
</dbReference>
<sequence>MSINLKIRPLPQQIRSFQLGYIPECLREQIKAGNVGSYIGVPLQPRERRALLRCSLLSLPQDVPDEIHCDLRVQQLFPAGGSSTQTGRTESLVEKGKELLSVSEPHELEMEDANKGTEENWKRKGEELLMVGRGRNDYSEIDLARHVAEMEAERTGGGVTTTRSGLAVAEKNFLFDELPSTVRFNDALVCTSKDIQILKSVVIIIRIKRLETFRGKIRNIFQTYDVHVGDSTIVDLNGCPLASFQAQFSPAIRFVFVEECEMSNLNTDVGKVSGKTEIIISNVHHISYYQRLLLKNSGQKLHLYGLESAAKMLHSLIEIQGRQLLAKQRDDSSVVGLTEFSHGFLISGPSGCGKVFVVRETAKKLGAHLLCFNPVGGSGTSSGFLEHVSHFCQQLSEIFMSALVTASRYPTVLLLPRIHLLFQSSSGNSPSSAKSFGFSSSKSGRERVLHHLCKLFDSIPKGLALSVVGTTDKAFLVPLQLRRAGRLEKEIIISPPKESERLQILQEMSKDLPQFKNVDLSMIASQTPGYVGQDLLKLLRLALFKCAVSSKF</sequence>
<accession>A0A1D2MH22</accession>
<keyword evidence="3" id="KW-1185">Reference proteome</keyword>
<dbReference type="Gene3D" id="3.40.50.300">
    <property type="entry name" value="P-loop containing nucleotide triphosphate hydrolases"/>
    <property type="match status" value="1"/>
</dbReference>
<feature type="non-terminal residue" evidence="2">
    <location>
        <position position="552"/>
    </location>
</feature>
<dbReference type="EMBL" id="LJIJ01001280">
    <property type="protein sequence ID" value="ODM92279.1"/>
    <property type="molecule type" value="Genomic_DNA"/>
</dbReference>
<evidence type="ECO:0000259" key="1">
    <source>
        <dbReference type="Pfam" id="PF00004"/>
    </source>
</evidence>
<dbReference type="PANTHER" id="PTHR23077">
    <property type="entry name" value="AAA-FAMILY ATPASE"/>
    <property type="match status" value="1"/>
</dbReference>
<evidence type="ECO:0000313" key="3">
    <source>
        <dbReference type="Proteomes" id="UP000094527"/>
    </source>
</evidence>
<proteinExistence type="predicted"/>
<dbReference type="PANTHER" id="PTHR23077:SF117">
    <property type="entry name" value="AAA+ ATPASE DOMAIN-CONTAINING PROTEIN"/>
    <property type="match status" value="1"/>
</dbReference>
<name>A0A1D2MH22_ORCCI</name>
<dbReference type="InterPro" id="IPR027417">
    <property type="entry name" value="P-loop_NTPase"/>
</dbReference>
<dbReference type="Pfam" id="PF00004">
    <property type="entry name" value="AAA"/>
    <property type="match status" value="1"/>
</dbReference>
<organism evidence="2 3">
    <name type="scientific">Orchesella cincta</name>
    <name type="common">Springtail</name>
    <name type="synonym">Podura cincta</name>
    <dbReference type="NCBI Taxonomy" id="48709"/>
    <lineage>
        <taxon>Eukaryota</taxon>
        <taxon>Metazoa</taxon>
        <taxon>Ecdysozoa</taxon>
        <taxon>Arthropoda</taxon>
        <taxon>Hexapoda</taxon>
        <taxon>Collembola</taxon>
        <taxon>Entomobryomorpha</taxon>
        <taxon>Entomobryoidea</taxon>
        <taxon>Orchesellidae</taxon>
        <taxon>Orchesellinae</taxon>
        <taxon>Orchesella</taxon>
    </lineage>
</organism>
<comment type="caution">
    <text evidence="2">The sequence shown here is derived from an EMBL/GenBank/DDBJ whole genome shotgun (WGS) entry which is preliminary data.</text>
</comment>
<evidence type="ECO:0000313" key="2">
    <source>
        <dbReference type="EMBL" id="ODM92279.1"/>
    </source>
</evidence>
<dbReference type="AlphaFoldDB" id="A0A1D2MH22"/>
<feature type="domain" description="ATPase AAA-type core" evidence="1">
    <location>
        <begin position="345"/>
        <end position="493"/>
    </location>
</feature>